<evidence type="ECO:0000256" key="1">
    <source>
        <dbReference type="ARBA" id="ARBA00000013"/>
    </source>
</evidence>
<dbReference type="CDD" id="cd01171">
    <property type="entry name" value="YXKO-related"/>
    <property type="match status" value="1"/>
</dbReference>
<reference evidence="22 23" key="1">
    <citation type="submission" date="2023-10" db="EMBL/GenBank/DDBJ databases">
        <title>Two novel species belonging to the OM43/NOR5 clade.</title>
        <authorList>
            <person name="Park M."/>
        </authorList>
    </citation>
    <scope>NUCLEOTIDE SEQUENCE [LARGE SCALE GENOMIC DNA]</scope>
    <source>
        <strain evidence="22 23">IMCC45268</strain>
    </source>
</reference>
<dbReference type="Gene3D" id="3.40.50.10260">
    <property type="entry name" value="YjeF N-terminal domain"/>
    <property type="match status" value="1"/>
</dbReference>
<comment type="function">
    <text evidence="14 19">Bifunctional enzyme that catalyzes the epimerization of the S- and R-forms of NAD(P)HX and the dehydration of the S-form of NAD(P)HX at the expense of ADP, which is converted to AMP. This allows the repair of both epimers of NAD(P)HX, a damaged form of NAD(P)H that is a result of enzymatic or heat-dependent hydration.</text>
</comment>
<dbReference type="HAMAP" id="MF_01966">
    <property type="entry name" value="NADHX_epimerase"/>
    <property type="match status" value="1"/>
</dbReference>
<evidence type="ECO:0000256" key="6">
    <source>
        <dbReference type="ARBA" id="ARBA00022741"/>
    </source>
</evidence>
<keyword evidence="8 17" id="KW-0521">NADP</keyword>
<evidence type="ECO:0000256" key="16">
    <source>
        <dbReference type="ARBA" id="ARBA00049209"/>
    </source>
</evidence>
<dbReference type="EC" id="4.2.1.136" evidence="19"/>
<evidence type="ECO:0000313" key="23">
    <source>
        <dbReference type="Proteomes" id="UP001626549"/>
    </source>
</evidence>
<comment type="cofactor">
    <cofactor evidence="18 19">
        <name>K(+)</name>
        <dbReference type="ChEBI" id="CHEBI:29103"/>
    </cofactor>
    <text evidence="18 19">Binds 1 potassium ion per subunit.</text>
</comment>
<evidence type="ECO:0000256" key="17">
    <source>
        <dbReference type="HAMAP-Rule" id="MF_01965"/>
    </source>
</evidence>
<keyword evidence="23" id="KW-1185">Reference proteome</keyword>
<comment type="catalytic activity">
    <reaction evidence="16 17 19">
        <text>(6S)-NADPHX + ADP = AMP + phosphate + NADPH + H(+)</text>
        <dbReference type="Rhea" id="RHEA:32235"/>
        <dbReference type="ChEBI" id="CHEBI:15378"/>
        <dbReference type="ChEBI" id="CHEBI:43474"/>
        <dbReference type="ChEBI" id="CHEBI:57783"/>
        <dbReference type="ChEBI" id="CHEBI:64076"/>
        <dbReference type="ChEBI" id="CHEBI:456215"/>
        <dbReference type="ChEBI" id="CHEBI:456216"/>
        <dbReference type="EC" id="4.2.1.136"/>
    </reaction>
</comment>
<dbReference type="InterPro" id="IPR030677">
    <property type="entry name" value="Nnr"/>
</dbReference>
<feature type="domain" description="YjeF C-terminal" evidence="20">
    <location>
        <begin position="253"/>
        <end position="493"/>
    </location>
</feature>
<evidence type="ECO:0000256" key="19">
    <source>
        <dbReference type="PIRNR" id="PIRNR017184"/>
    </source>
</evidence>
<dbReference type="EC" id="5.1.99.6" evidence="19"/>
<evidence type="ECO:0000256" key="15">
    <source>
        <dbReference type="ARBA" id="ARBA00048238"/>
    </source>
</evidence>
<evidence type="ECO:0000256" key="10">
    <source>
        <dbReference type="ARBA" id="ARBA00023027"/>
    </source>
</evidence>
<comment type="similarity">
    <text evidence="17">Belongs to the NnrD/CARKD family.</text>
</comment>
<evidence type="ECO:0000256" key="11">
    <source>
        <dbReference type="ARBA" id="ARBA00023235"/>
    </source>
</evidence>
<evidence type="ECO:0000259" key="21">
    <source>
        <dbReference type="Pfam" id="PF03853"/>
    </source>
</evidence>
<dbReference type="Gene3D" id="3.40.1190.20">
    <property type="match status" value="1"/>
</dbReference>
<evidence type="ECO:0000256" key="4">
    <source>
        <dbReference type="ARBA" id="ARBA00009524"/>
    </source>
</evidence>
<sequence length="501" mass="51352">MSIQAPRFLYTAEQSRIVDREAIDVHGLPGPLLMARAARAAFDFFLAQYAESTAPASMQVFCGAGNNGGDGLLLAALAKGRGIETRVFLVDGVPRSEDAIAAAARAESAGIQLEACVPDNLTDEGVIVDAMLGTGISGEVRPTYRAAIDLINDSAAPVLALDVPSGIDSDTGAVCGAAVRASWTISFITPKRGLYTGAGEEHAGACFCDDLNVPTAAFAAVAPVFEVLSLKAELQSLPPLSPSAHKGHFGRCLVIGGDHGMGGAIILAAEAALRTGVGLVRVATREAHIPALLARRPEAMVSAIDHRNALMPLLEWADAVIVGPGLGQDVWGEQMLHACLGAQKPLLVDADALNILAKSKTRSLPKGSVITPHPGEAARLLSSGSDTAGSPVQSDRFGVAQQLADFWDATVVLKGNGSLVVGPKRHALCLDGNPGMASGGMGDVLSGVVGAFLAQGLSATQAAALAVVVHAKAGDRAAARSSERSLLATDLIPCIAELLQS</sequence>
<keyword evidence="10 17" id="KW-0520">NAD</keyword>
<dbReference type="InterPro" id="IPR036652">
    <property type="entry name" value="YjeF_N_dom_sf"/>
</dbReference>
<comment type="similarity">
    <text evidence="18">Belongs to the NnrE/AIBP family.</text>
</comment>
<feature type="binding site" evidence="18">
    <location>
        <position position="165"/>
    </location>
    <ligand>
        <name>K(+)</name>
        <dbReference type="ChEBI" id="CHEBI:29103"/>
    </ligand>
</feature>
<dbReference type="SUPFAM" id="SSF53613">
    <property type="entry name" value="Ribokinase-like"/>
    <property type="match status" value="1"/>
</dbReference>
<dbReference type="InterPro" id="IPR017953">
    <property type="entry name" value="Carbohydrate_kinase_pred_CS"/>
</dbReference>
<comment type="similarity">
    <text evidence="4 19">In the C-terminal section; belongs to the NnrD/CARKD family.</text>
</comment>
<evidence type="ECO:0000256" key="14">
    <source>
        <dbReference type="ARBA" id="ARBA00025153"/>
    </source>
</evidence>
<feature type="binding site" evidence="17">
    <location>
        <begin position="414"/>
        <end position="418"/>
    </location>
    <ligand>
        <name>AMP</name>
        <dbReference type="ChEBI" id="CHEBI:456215"/>
    </ligand>
</feature>
<evidence type="ECO:0000256" key="7">
    <source>
        <dbReference type="ARBA" id="ARBA00022840"/>
    </source>
</evidence>
<dbReference type="HAMAP" id="MF_01965">
    <property type="entry name" value="NADHX_dehydratase"/>
    <property type="match status" value="1"/>
</dbReference>
<feature type="binding site" evidence="18">
    <location>
        <position position="129"/>
    </location>
    <ligand>
        <name>K(+)</name>
        <dbReference type="ChEBI" id="CHEBI:29103"/>
    </ligand>
</feature>
<proteinExistence type="inferred from homology"/>
<dbReference type="NCBIfam" id="TIGR00197">
    <property type="entry name" value="yjeF_nterm"/>
    <property type="match status" value="1"/>
</dbReference>
<keyword evidence="11 18" id="KW-0413">Isomerase</keyword>
<comment type="catalytic activity">
    <reaction evidence="2 18 19">
        <text>(6R)-NADPHX = (6S)-NADPHX</text>
        <dbReference type="Rhea" id="RHEA:32227"/>
        <dbReference type="ChEBI" id="CHEBI:64076"/>
        <dbReference type="ChEBI" id="CHEBI:64077"/>
        <dbReference type="EC" id="5.1.99.6"/>
    </reaction>
</comment>
<dbReference type="PANTHER" id="PTHR12592">
    <property type="entry name" value="ATP-DEPENDENT (S)-NAD(P)H-HYDRATE DEHYDRATASE FAMILY MEMBER"/>
    <property type="match status" value="1"/>
</dbReference>
<comment type="similarity">
    <text evidence="3 19">In the N-terminal section; belongs to the NnrE/AIBP family.</text>
</comment>
<keyword evidence="9 18" id="KW-0630">Potassium</keyword>
<feature type="binding site" evidence="17">
    <location>
        <position position="264"/>
    </location>
    <ligand>
        <name>(6S)-NADPHX</name>
        <dbReference type="ChEBI" id="CHEBI:64076"/>
    </ligand>
</feature>
<dbReference type="InterPro" id="IPR029056">
    <property type="entry name" value="Ribokinase-like"/>
</dbReference>
<comment type="function">
    <text evidence="17">Catalyzes the dehydration of the S-form of NAD(P)HX at the expense of ADP, which is converted to AMP. Together with NAD(P)HX epimerase, which catalyzes the epimerization of the S- and R-forms, the enzyme allows the repair of both epimers of NAD(P)HX, a damaged form of NAD(P)H that is a result of enzymatic or heat-dependent hydration.</text>
</comment>
<feature type="binding site" evidence="18">
    <location>
        <begin position="133"/>
        <end position="139"/>
    </location>
    <ligand>
        <name>(6S)-NADPHX</name>
        <dbReference type="ChEBI" id="CHEBI:64076"/>
    </ligand>
</feature>
<feature type="binding site" evidence="17">
    <location>
        <position position="443"/>
    </location>
    <ligand>
        <name>(6S)-NADPHX</name>
        <dbReference type="ChEBI" id="CHEBI:64076"/>
    </ligand>
</feature>
<dbReference type="RefSeq" id="WP_407327528.1">
    <property type="nucleotide sequence ID" value="NZ_CP136865.1"/>
</dbReference>
<dbReference type="Pfam" id="PF01256">
    <property type="entry name" value="Carb_kinase"/>
    <property type="match status" value="1"/>
</dbReference>
<evidence type="ECO:0000256" key="8">
    <source>
        <dbReference type="ARBA" id="ARBA00022857"/>
    </source>
</evidence>
<comment type="catalytic activity">
    <reaction evidence="15 17 19">
        <text>(6S)-NADHX + ADP = AMP + phosphate + NADH + H(+)</text>
        <dbReference type="Rhea" id="RHEA:32223"/>
        <dbReference type="ChEBI" id="CHEBI:15378"/>
        <dbReference type="ChEBI" id="CHEBI:43474"/>
        <dbReference type="ChEBI" id="CHEBI:57945"/>
        <dbReference type="ChEBI" id="CHEBI:64074"/>
        <dbReference type="ChEBI" id="CHEBI:456215"/>
        <dbReference type="ChEBI" id="CHEBI:456216"/>
        <dbReference type="EC" id="4.2.1.136"/>
    </reaction>
</comment>
<evidence type="ECO:0000256" key="2">
    <source>
        <dbReference type="ARBA" id="ARBA00000909"/>
    </source>
</evidence>
<dbReference type="EMBL" id="CP136865">
    <property type="protein sequence ID" value="WOJ96836.1"/>
    <property type="molecule type" value="Genomic_DNA"/>
</dbReference>
<comment type="subunit">
    <text evidence="17">Homotetramer.</text>
</comment>
<evidence type="ECO:0000256" key="3">
    <source>
        <dbReference type="ARBA" id="ARBA00006001"/>
    </source>
</evidence>
<dbReference type="SUPFAM" id="SSF64153">
    <property type="entry name" value="YjeF N-terminal domain-like"/>
    <property type="match status" value="1"/>
</dbReference>
<organism evidence="22 23">
    <name type="scientific">Congregibacter brevis</name>
    <dbReference type="NCBI Taxonomy" id="3081201"/>
    <lineage>
        <taxon>Bacteria</taxon>
        <taxon>Pseudomonadati</taxon>
        <taxon>Pseudomonadota</taxon>
        <taxon>Gammaproteobacteria</taxon>
        <taxon>Cellvibrionales</taxon>
        <taxon>Halieaceae</taxon>
        <taxon>Congregibacter</taxon>
    </lineage>
</organism>
<feature type="domain" description="YjeF N-terminal" evidence="21">
    <location>
        <begin position="33"/>
        <end position="193"/>
    </location>
</feature>
<dbReference type="Pfam" id="PF03853">
    <property type="entry name" value="YjeF_N"/>
    <property type="match status" value="1"/>
</dbReference>
<dbReference type="InterPro" id="IPR004443">
    <property type="entry name" value="YjeF_N_dom"/>
</dbReference>
<feature type="binding site" evidence="17">
    <location>
        <position position="325"/>
    </location>
    <ligand>
        <name>(6S)-NADPHX</name>
        <dbReference type="ChEBI" id="CHEBI:64076"/>
    </ligand>
</feature>
<keyword evidence="13" id="KW-0511">Multifunctional enzyme</keyword>
<evidence type="ECO:0000256" key="12">
    <source>
        <dbReference type="ARBA" id="ARBA00023239"/>
    </source>
</evidence>
<comment type="cofactor">
    <cofactor evidence="17">
        <name>Mg(2+)</name>
        <dbReference type="ChEBI" id="CHEBI:18420"/>
    </cofactor>
</comment>
<comment type="function">
    <text evidence="18">Catalyzes the epimerization of the S- and R-forms of NAD(P)HX, a damaged form of NAD(P)H that is a result of enzymatic or heat-dependent hydration. This is a prerequisite for the S-specific NAD(P)H-hydrate dehydratase to allow the repair of both epimers of NAD(P)HX.</text>
</comment>
<dbReference type="InterPro" id="IPR000631">
    <property type="entry name" value="CARKD"/>
</dbReference>
<evidence type="ECO:0000256" key="5">
    <source>
        <dbReference type="ARBA" id="ARBA00022723"/>
    </source>
</evidence>
<feature type="binding site" evidence="18">
    <location>
        <position position="162"/>
    </location>
    <ligand>
        <name>(6S)-NADPHX</name>
        <dbReference type="ChEBI" id="CHEBI:64076"/>
    </ligand>
</feature>
<keyword evidence="12 17" id="KW-0456">Lyase</keyword>
<keyword evidence="6 17" id="KW-0547">Nucleotide-binding</keyword>
<accession>A0ABZ0IBR4</accession>
<evidence type="ECO:0000313" key="22">
    <source>
        <dbReference type="EMBL" id="WOJ96836.1"/>
    </source>
</evidence>
<keyword evidence="7 17" id="KW-0067">ATP-binding</keyword>
<dbReference type="Proteomes" id="UP001626549">
    <property type="component" value="Chromosome"/>
</dbReference>
<comment type="catalytic activity">
    <reaction evidence="1 18 19">
        <text>(6R)-NADHX = (6S)-NADHX</text>
        <dbReference type="Rhea" id="RHEA:32215"/>
        <dbReference type="ChEBI" id="CHEBI:64074"/>
        <dbReference type="ChEBI" id="CHEBI:64075"/>
        <dbReference type="EC" id="5.1.99.6"/>
    </reaction>
</comment>
<feature type="binding site" evidence="18">
    <location>
        <position position="144"/>
    </location>
    <ligand>
        <name>(6S)-NADPHX</name>
        <dbReference type="ChEBI" id="CHEBI:64076"/>
    </ligand>
</feature>
<evidence type="ECO:0000259" key="20">
    <source>
        <dbReference type="Pfam" id="PF01256"/>
    </source>
</evidence>
<dbReference type="PROSITE" id="PS01050">
    <property type="entry name" value="YJEF_C_2"/>
    <property type="match status" value="1"/>
</dbReference>
<dbReference type="NCBIfam" id="TIGR00196">
    <property type="entry name" value="yjeF_cterm"/>
    <property type="match status" value="1"/>
</dbReference>
<keyword evidence="5 18" id="KW-0479">Metal-binding</keyword>
<dbReference type="PANTHER" id="PTHR12592:SF0">
    <property type="entry name" value="ATP-DEPENDENT (S)-NAD(P)H-HYDRATE DEHYDRATASE"/>
    <property type="match status" value="1"/>
</dbReference>
<feature type="binding site" evidence="18">
    <location>
        <position position="67"/>
    </location>
    <ligand>
        <name>K(+)</name>
        <dbReference type="ChEBI" id="CHEBI:29103"/>
    </ligand>
</feature>
<evidence type="ECO:0000256" key="18">
    <source>
        <dbReference type="HAMAP-Rule" id="MF_01966"/>
    </source>
</evidence>
<feature type="binding site" evidence="17">
    <location>
        <position position="373"/>
    </location>
    <ligand>
        <name>(6S)-NADPHX</name>
        <dbReference type="ChEBI" id="CHEBI:64076"/>
    </ligand>
</feature>
<feature type="binding site" evidence="17">
    <location>
        <position position="442"/>
    </location>
    <ligand>
        <name>AMP</name>
        <dbReference type="ChEBI" id="CHEBI:456215"/>
    </ligand>
</feature>
<evidence type="ECO:0000256" key="9">
    <source>
        <dbReference type="ARBA" id="ARBA00022958"/>
    </source>
</evidence>
<dbReference type="PIRSF" id="PIRSF017184">
    <property type="entry name" value="Nnr"/>
    <property type="match status" value="1"/>
</dbReference>
<name>A0ABZ0IBR4_9GAMM</name>
<evidence type="ECO:0000256" key="13">
    <source>
        <dbReference type="ARBA" id="ARBA00023268"/>
    </source>
</evidence>
<feature type="binding site" evidence="18">
    <location>
        <begin position="66"/>
        <end position="70"/>
    </location>
    <ligand>
        <name>(6S)-NADPHX</name>
        <dbReference type="ChEBI" id="CHEBI:64076"/>
    </ligand>
</feature>
<protein>
    <recommendedName>
        <fullName evidence="19">Bifunctional NAD(P)H-hydrate repair enzyme</fullName>
    </recommendedName>
    <alternativeName>
        <fullName evidence="19">Nicotinamide nucleotide repair protein</fullName>
    </alternativeName>
    <domain>
        <recommendedName>
            <fullName evidence="19">ADP-dependent (S)-NAD(P)H-hydrate dehydratase</fullName>
            <ecNumber evidence="19">4.2.1.136</ecNumber>
        </recommendedName>
        <alternativeName>
            <fullName evidence="19">ADP-dependent NAD(P)HX dehydratase</fullName>
        </alternativeName>
    </domain>
    <domain>
        <recommendedName>
            <fullName evidence="19">NAD(P)H-hydrate epimerase</fullName>
            <ecNumber evidence="19">5.1.99.6</ecNumber>
        </recommendedName>
    </domain>
</protein>
<gene>
    <name evidence="17" type="primary">nnrD</name>
    <name evidence="18" type="synonym">nnrE</name>
    <name evidence="22" type="ORF">R0137_16560</name>
</gene>